<dbReference type="AlphaFoldDB" id="T1JRF3"/>
<keyword evidence="2" id="KW-1185">Reference proteome</keyword>
<sequence length="178" mass="20432">MRDFLPIEKSFEDFPSARDFRKAGCTCISYLPTYLPKIATQARQWTQELAKIVTDFPHFLHNPYVEKDAMQVMLLESTNDFTQFEKHSYKIISALENARCSKSEDCDEDECCLKILPFVSSKCKKFQTEGEACVQEEESNENGVYSLICPCSKGLTCKPKERDEDDGTQTMFDSKCRA</sequence>
<organism evidence="1 2">
    <name type="scientific">Tetranychus urticae</name>
    <name type="common">Two-spotted spider mite</name>
    <dbReference type="NCBI Taxonomy" id="32264"/>
    <lineage>
        <taxon>Eukaryota</taxon>
        <taxon>Metazoa</taxon>
        <taxon>Ecdysozoa</taxon>
        <taxon>Arthropoda</taxon>
        <taxon>Chelicerata</taxon>
        <taxon>Arachnida</taxon>
        <taxon>Acari</taxon>
        <taxon>Acariformes</taxon>
        <taxon>Trombidiformes</taxon>
        <taxon>Prostigmata</taxon>
        <taxon>Eleutherengona</taxon>
        <taxon>Raphignathae</taxon>
        <taxon>Tetranychoidea</taxon>
        <taxon>Tetranychidae</taxon>
        <taxon>Tetranychus</taxon>
    </lineage>
</organism>
<dbReference type="EnsemblMetazoa" id="tetur01g06680.1">
    <property type="protein sequence ID" value="tetur01g06680.1"/>
    <property type="gene ID" value="tetur01g06680"/>
</dbReference>
<dbReference type="HOGENOM" id="CLU_1512528_0_0_1"/>
<dbReference type="EMBL" id="CAEY01000448">
    <property type="status" value="NOT_ANNOTATED_CDS"/>
    <property type="molecule type" value="Genomic_DNA"/>
</dbReference>
<protein>
    <recommendedName>
        <fullName evidence="3">Prokineticin domain-containing protein</fullName>
    </recommendedName>
</protein>
<accession>T1JRF3</accession>
<proteinExistence type="predicted"/>
<reference evidence="1" key="2">
    <citation type="submission" date="2015-06" db="UniProtKB">
        <authorList>
            <consortium name="EnsemblMetazoa"/>
        </authorList>
    </citation>
    <scope>IDENTIFICATION</scope>
</reference>
<evidence type="ECO:0000313" key="2">
    <source>
        <dbReference type="Proteomes" id="UP000015104"/>
    </source>
</evidence>
<dbReference type="Proteomes" id="UP000015104">
    <property type="component" value="Unassembled WGS sequence"/>
</dbReference>
<evidence type="ECO:0008006" key="3">
    <source>
        <dbReference type="Google" id="ProtNLM"/>
    </source>
</evidence>
<dbReference type="Gene3D" id="2.10.80.10">
    <property type="entry name" value="Lipase, subunit A"/>
    <property type="match status" value="1"/>
</dbReference>
<name>T1JRF3_TETUR</name>
<evidence type="ECO:0000313" key="1">
    <source>
        <dbReference type="EnsemblMetazoa" id="tetur01g06680.1"/>
    </source>
</evidence>
<reference evidence="2" key="1">
    <citation type="submission" date="2011-08" db="EMBL/GenBank/DDBJ databases">
        <authorList>
            <person name="Rombauts S."/>
        </authorList>
    </citation>
    <scope>NUCLEOTIDE SEQUENCE</scope>
    <source>
        <strain evidence="2">London</strain>
    </source>
</reference>